<evidence type="ECO:0000256" key="1">
    <source>
        <dbReference type="SAM" id="MobiDB-lite"/>
    </source>
</evidence>
<evidence type="ECO:0000313" key="4">
    <source>
        <dbReference type="Proteomes" id="UP001221142"/>
    </source>
</evidence>
<feature type="region of interest" description="Disordered" evidence="1">
    <location>
        <begin position="1"/>
        <end position="24"/>
    </location>
</feature>
<keyword evidence="2" id="KW-1133">Transmembrane helix</keyword>
<feature type="transmembrane region" description="Helical" evidence="2">
    <location>
        <begin position="124"/>
        <end position="146"/>
    </location>
</feature>
<proteinExistence type="predicted"/>
<feature type="transmembrane region" description="Helical" evidence="2">
    <location>
        <begin position="82"/>
        <end position="104"/>
    </location>
</feature>
<evidence type="ECO:0000256" key="2">
    <source>
        <dbReference type="SAM" id="Phobius"/>
    </source>
</evidence>
<gene>
    <name evidence="3" type="ORF">FB45DRAFT_1034922</name>
</gene>
<dbReference type="AlphaFoldDB" id="A0AAD7BCJ9"/>
<dbReference type="Proteomes" id="UP001221142">
    <property type="component" value="Unassembled WGS sequence"/>
</dbReference>
<evidence type="ECO:0000313" key="3">
    <source>
        <dbReference type="EMBL" id="KAJ7616604.1"/>
    </source>
</evidence>
<dbReference type="EMBL" id="JARKIF010000022">
    <property type="protein sequence ID" value="KAJ7616604.1"/>
    <property type="molecule type" value="Genomic_DNA"/>
</dbReference>
<keyword evidence="2" id="KW-0812">Transmembrane</keyword>
<keyword evidence="2" id="KW-0472">Membrane</keyword>
<organism evidence="3 4">
    <name type="scientific">Roridomyces roridus</name>
    <dbReference type="NCBI Taxonomy" id="1738132"/>
    <lineage>
        <taxon>Eukaryota</taxon>
        <taxon>Fungi</taxon>
        <taxon>Dikarya</taxon>
        <taxon>Basidiomycota</taxon>
        <taxon>Agaricomycotina</taxon>
        <taxon>Agaricomycetes</taxon>
        <taxon>Agaricomycetidae</taxon>
        <taxon>Agaricales</taxon>
        <taxon>Marasmiineae</taxon>
        <taxon>Mycenaceae</taxon>
        <taxon>Roridomyces</taxon>
    </lineage>
</organism>
<protein>
    <submittedName>
        <fullName evidence="3">Uncharacterized protein</fullName>
    </submittedName>
</protein>
<comment type="caution">
    <text evidence="3">The sequence shown here is derived from an EMBL/GenBank/DDBJ whole genome shotgun (WGS) entry which is preliminary data.</text>
</comment>
<reference evidence="3" key="1">
    <citation type="submission" date="2023-03" db="EMBL/GenBank/DDBJ databases">
        <title>Massive genome expansion in bonnet fungi (Mycena s.s.) driven by repeated elements and novel gene families across ecological guilds.</title>
        <authorList>
            <consortium name="Lawrence Berkeley National Laboratory"/>
            <person name="Harder C.B."/>
            <person name="Miyauchi S."/>
            <person name="Viragh M."/>
            <person name="Kuo A."/>
            <person name="Thoen E."/>
            <person name="Andreopoulos B."/>
            <person name="Lu D."/>
            <person name="Skrede I."/>
            <person name="Drula E."/>
            <person name="Henrissat B."/>
            <person name="Morin E."/>
            <person name="Kohler A."/>
            <person name="Barry K."/>
            <person name="LaButti K."/>
            <person name="Morin E."/>
            <person name="Salamov A."/>
            <person name="Lipzen A."/>
            <person name="Mereny Z."/>
            <person name="Hegedus B."/>
            <person name="Baldrian P."/>
            <person name="Stursova M."/>
            <person name="Weitz H."/>
            <person name="Taylor A."/>
            <person name="Grigoriev I.V."/>
            <person name="Nagy L.G."/>
            <person name="Martin F."/>
            <person name="Kauserud H."/>
        </authorList>
    </citation>
    <scope>NUCLEOTIDE SEQUENCE</scope>
    <source>
        <strain evidence="3">9284</strain>
    </source>
</reference>
<accession>A0AAD7BCJ9</accession>
<sequence>MTRPGHLTNREWTEENSPDDNTNRSSGLLGRLEWLLFTGLCLASHGTKDLKHVEAALKLTAEGEDDSWARLICKACEHLNNMLLMATLLLSTTAVFLTTSPPLPHMFNYSLRMPYVCLLNSFEALMGGVIVAAVTHIICVTLSEVLTSLRKQNGFL</sequence>
<name>A0AAD7BCJ9_9AGAR</name>
<keyword evidence="4" id="KW-1185">Reference proteome</keyword>